<dbReference type="GO" id="GO:0030286">
    <property type="term" value="C:dynein complex"/>
    <property type="evidence" value="ECO:0007669"/>
    <property type="project" value="UniProtKB-KW"/>
</dbReference>
<dbReference type="Pfam" id="PF12780">
    <property type="entry name" value="AAA_8"/>
    <property type="match status" value="1"/>
</dbReference>
<dbReference type="Pfam" id="PF12775">
    <property type="entry name" value="AAA_7"/>
    <property type="match status" value="2"/>
</dbReference>
<keyword evidence="8 13" id="KW-0175">Coiled coil</keyword>
<evidence type="ECO:0000313" key="17">
    <source>
        <dbReference type="Proteomes" id="UP001591681"/>
    </source>
</evidence>
<feature type="domain" description="AAA+ ATPase" evidence="15">
    <location>
        <begin position="1008"/>
        <end position="1192"/>
    </location>
</feature>
<dbReference type="PANTHER" id="PTHR22878:SF64">
    <property type="entry name" value="DYNEIN AXONEMAL HEAVY CHAIN 14"/>
    <property type="match status" value="1"/>
</dbReference>
<evidence type="ECO:0000259" key="15">
    <source>
        <dbReference type="SMART" id="SM00382"/>
    </source>
</evidence>
<comment type="caution">
    <text evidence="16">The sequence shown here is derived from an EMBL/GenBank/DDBJ whole genome shotgun (WGS) entry which is preliminary data.</text>
</comment>
<dbReference type="GO" id="GO:0005874">
    <property type="term" value="C:microtubule"/>
    <property type="evidence" value="ECO:0007669"/>
    <property type="project" value="UniProtKB-KW"/>
</dbReference>
<keyword evidence="4" id="KW-0493">Microtubule</keyword>
<keyword evidence="17" id="KW-1185">Reference proteome</keyword>
<dbReference type="FunFam" id="1.20.920.30:FF:000002">
    <property type="entry name" value="Dynein axonemal heavy chain 3"/>
    <property type="match status" value="1"/>
</dbReference>
<protein>
    <recommendedName>
        <fullName evidence="15">AAA+ ATPase domain-containing protein</fullName>
    </recommendedName>
</protein>
<dbReference type="InterPro" id="IPR024317">
    <property type="entry name" value="Dynein_heavy_chain_D4_dom"/>
</dbReference>
<evidence type="ECO:0000313" key="16">
    <source>
        <dbReference type="EMBL" id="KAL2098860.1"/>
    </source>
</evidence>
<dbReference type="Gene3D" id="1.20.140.100">
    <property type="entry name" value="Dynein heavy chain, N-terminal domain 2"/>
    <property type="match status" value="1"/>
</dbReference>
<keyword evidence="3" id="KW-0963">Cytoplasm</keyword>
<evidence type="ECO:0000256" key="7">
    <source>
        <dbReference type="ARBA" id="ARBA00023017"/>
    </source>
</evidence>
<evidence type="ECO:0000256" key="12">
    <source>
        <dbReference type="ARBA" id="ARBA00023273"/>
    </source>
</evidence>
<evidence type="ECO:0000256" key="1">
    <source>
        <dbReference type="ARBA" id="ARBA00004430"/>
    </source>
</evidence>
<keyword evidence="9" id="KW-0969">Cilium</keyword>
<evidence type="ECO:0000256" key="5">
    <source>
        <dbReference type="ARBA" id="ARBA00022741"/>
    </source>
</evidence>
<dbReference type="PANTHER" id="PTHR22878">
    <property type="entry name" value="DYNEIN HEAVY CHAIN 6, AXONEMAL-LIKE-RELATED"/>
    <property type="match status" value="1"/>
</dbReference>
<evidence type="ECO:0000256" key="8">
    <source>
        <dbReference type="ARBA" id="ARBA00023054"/>
    </source>
</evidence>
<keyword evidence="11" id="KW-0206">Cytoskeleton</keyword>
<dbReference type="Proteomes" id="UP001591681">
    <property type="component" value="Unassembled WGS sequence"/>
</dbReference>
<dbReference type="InterPro" id="IPR026983">
    <property type="entry name" value="DHC"/>
</dbReference>
<dbReference type="Gene3D" id="1.20.920.30">
    <property type="match status" value="1"/>
</dbReference>
<keyword evidence="10" id="KW-0505">Motor protein</keyword>
<feature type="region of interest" description="Disordered" evidence="14">
    <location>
        <begin position="1103"/>
        <end position="1132"/>
    </location>
</feature>
<dbReference type="Pfam" id="PF08393">
    <property type="entry name" value="DHC_N2"/>
    <property type="match status" value="1"/>
</dbReference>
<dbReference type="FunFam" id="3.40.50.300:FF:001810">
    <property type="entry name" value="Cytoplasmic dynein 2 heavy chain 1"/>
    <property type="match status" value="1"/>
</dbReference>
<reference evidence="16 17" key="1">
    <citation type="submission" date="2024-09" db="EMBL/GenBank/DDBJ databases">
        <title>A chromosome-level genome assembly of Gray's grenadier anchovy, Coilia grayii.</title>
        <authorList>
            <person name="Fu Z."/>
        </authorList>
    </citation>
    <scope>NUCLEOTIDE SEQUENCE [LARGE SCALE GENOMIC DNA]</scope>
    <source>
        <strain evidence="16">G4</strain>
        <tissue evidence="16">Muscle</tissue>
    </source>
</reference>
<evidence type="ECO:0000256" key="3">
    <source>
        <dbReference type="ARBA" id="ARBA00022490"/>
    </source>
</evidence>
<feature type="coiled-coil region" evidence="13">
    <location>
        <begin position="2181"/>
        <end position="2219"/>
    </location>
</feature>
<feature type="domain" description="AAA+ ATPase" evidence="15">
    <location>
        <begin position="1484"/>
        <end position="1704"/>
    </location>
</feature>
<dbReference type="Pfam" id="PF12774">
    <property type="entry name" value="AAA_6"/>
    <property type="match status" value="2"/>
</dbReference>
<proteinExistence type="inferred from homology"/>
<dbReference type="InterPro" id="IPR041466">
    <property type="entry name" value="Dynein_AAA5_ext"/>
</dbReference>
<keyword evidence="6" id="KW-0067">ATP-binding</keyword>
<dbReference type="SMART" id="SM00382">
    <property type="entry name" value="AAA"/>
    <property type="match status" value="2"/>
</dbReference>
<dbReference type="GO" id="GO:0005524">
    <property type="term" value="F:ATP binding"/>
    <property type="evidence" value="ECO:0007669"/>
    <property type="project" value="UniProtKB-KW"/>
</dbReference>
<sequence>MEDTGEYVYCIKRTDDHGYWNPYDLKVVSVQTAKQHSRYWTVSASYIHETAELKGLARLFQPWEPSHESRPLYAQVALWKILLQRFRRFLAMVDYMFETVLSSLLRAAVSALHSALWASYHSAQTDVKLDSGTTVEPEKLAQMTMCPSLNDFVVKIQEVLDGFQSVSEILRMVQTGFSEAECHCATMESFCEMVGTAIILDVSSFLDGEKWTAQDLKAILMAHTESMQRMQKMELQTRVNMMLVNCQQYQRDCLPYPRKLIASIHTLLPDFAQKKNLELMEVIGAAQRKLELDIVTLEEFVDHLNFLSQISTKLPSLERQCNFLVQLYTIVKDFNIMISPEDLALFHHLVSSFSHLKTTVMICETKRDDKIYTCIADLSKQLNKLRHDLVLIRVKINNPLLLRSDTSMEMASEVLQELTEELSIYSNQAYSYFKFRELLGSSFSKKSAPHIANKEDVADSVVEQEVTDVSSALTLRGMLWDMQREWHKHYDLWRTTAFDHLNVNDLQNDVIRFTQTIYILKKGAFSDHILQYSRLISDISTTATHEATLEGMLNKVIDLWRCTDFRLITYNSDTSTVKIIASADDVMTQLDESQTTIMSLKSSRYVEPIKGLIDEWERKLNQFANTLGEWVTCQKRWLYLEPIFSAGGIQRQLPEEAKLFEQVDEVWKLLMLKTEAEPNALRNGTSPGVLEDLQNNNSQLERIQKCLEEYLESKRNIFPRFYFLSNEELINVLTQSRNPSVIQTQIMFGSDCERCLSGGSGQREGLRVLQQQMIGSLEDLMALAFKPLAGHQQATVENLFTILLHCRDVLSHLIQHNITSADDFEWRRQLLYDWHDTTSLCYVVQAKASFPYGYEYQGCSPRLVITPLTDRCWLTLTGALSLHLGGALVGPTATGKTESVKDLAKMMGKLYSGMVQSGAWCCFDEFNSISVKVLSVIAAQLQSIRAAKNSNSPSCRGRVELPDNLKILVRPVAMMVPDFDLIAEIILFSKGFKSAKTLSRKIVHLYQAHAGVMLVGPTGGGKTTIRLILQHALDIMPALSNRRTSTGLNKGTPGLYVDCFTINAKCVDLGELFGQMNPNTLEWSDGLLASAIRAYAKELSQVDKRACPPSDELTSDKPIPGPEPPSPTGNSYQGMHGIEKWRWVIMDGPVDSLWVESLNTALDESRTLCLMNGERISLPEGLSLLLEVDSLSHATPATVSRCAMVYVDPLGKTWKLYVRRWLSQLPQALQDQGVAYLQKLFFGTVNQGVAFVNKHQKLLSFAVPELSLVTTLCSILSSIFNLLQKNGGFDQIEAIPSPWQNVSKTSPSSGTNVCPSVASKTREEIKWILQKYPDKLTSLLGKLYVFAYTWAFGGPLNHVNDFDDSHITFKEKSDPLVKVSQEFQSLLRELFDGGQHYGITLPSGNHTLFSYFVDLQTDAFVLWDELVPTTDSLIRKGLTPCRHEALTTFHAMYSGLDAQSLISQHVPSVDSIRYSFLLSLLLLNNQPTLLTGEPGVGKSMLIESILKKLQKDQGEIGNPSTIFGQVFLHHQAKSASLLEDVSLLTDGFTDTDHSGDVVSADLFGRLPSVDQPGAGPVETGILTRTFQCTAHTGPLHIKAHVLQGLTKRGKNILGAPKNKKVLIFLDDINMPVPDSAGDQPSMELLRQFIEVRGVHDAKTLTWKGIQDVTFCAACAPPGGGRQHLSRRLLRHFSVLVLPHPSYYTMAHIFQVQLGTFFGSGDFCKEVQQCREPLVSAAIAIYVEMCHTMLPTPARYHYTFNLRDLSKVIHGLMQCHSSELKTKEAAACLLAHEASRVFQDRLMVDKDRMLFHQILANELQIYFKVVLFSKVFWSAETLMKEPVMFADFLDPSIPPGSRIYKHIWDQSKILTVLDDSHKKHCKAKSQVSVILPLLSISWVQSPMVFFREAVEHVTRAARIFRQQGAHMMLIGLDGTGKQSCVTLACHLAACQLHRLSVSRNCSYTDFRDDLKKVFHLAGIQQKNTVLLITDSEILKDSVMKDLDCLLKCGDAPGLFNSEDMDTITSELQIRGSTYEKREEAYAHFIEQVRQRLHIVLALSPAGSRLRHFCWAHPALLGCCNIDWYSPWSKESLLQVAKSTYINSEDFYCPGMGLQDSVARACVDMHYSISQMAERYGQEARRPYYVVPSIFSEYMCTFTKMFRSREGELHSIRNRYTKGLTVLSEATSLITVMKEELAALSQKIEEKTEEIEILMAKLQKDADVVEQVRAIVQMEEDIMAQETQIVQDYAQEAQADLNTALPLLEKAIAALDALDKTDISEIRQV</sequence>
<keyword evidence="12" id="KW-0966">Cell projection</keyword>
<organism evidence="16 17">
    <name type="scientific">Coilia grayii</name>
    <name type="common">Gray's grenadier anchovy</name>
    <dbReference type="NCBI Taxonomy" id="363190"/>
    <lineage>
        <taxon>Eukaryota</taxon>
        <taxon>Metazoa</taxon>
        <taxon>Chordata</taxon>
        <taxon>Craniata</taxon>
        <taxon>Vertebrata</taxon>
        <taxon>Euteleostomi</taxon>
        <taxon>Actinopterygii</taxon>
        <taxon>Neopterygii</taxon>
        <taxon>Teleostei</taxon>
        <taxon>Clupei</taxon>
        <taxon>Clupeiformes</taxon>
        <taxon>Clupeoidei</taxon>
        <taxon>Engraulidae</taxon>
        <taxon>Coilinae</taxon>
        <taxon>Coilia</taxon>
    </lineage>
</organism>
<evidence type="ECO:0000256" key="10">
    <source>
        <dbReference type="ARBA" id="ARBA00023175"/>
    </source>
</evidence>
<dbReference type="InterPro" id="IPR041589">
    <property type="entry name" value="DNAH3_AAA_lid_1"/>
</dbReference>
<dbReference type="Pfam" id="PF17852">
    <property type="entry name" value="Dynein_AAA_lid"/>
    <property type="match status" value="1"/>
</dbReference>
<dbReference type="InterPro" id="IPR003593">
    <property type="entry name" value="AAA+_ATPase"/>
</dbReference>
<gene>
    <name evidence="16" type="ORF">ACEWY4_005340</name>
</gene>
<evidence type="ECO:0000256" key="6">
    <source>
        <dbReference type="ARBA" id="ARBA00022840"/>
    </source>
</evidence>
<dbReference type="InterPro" id="IPR035699">
    <property type="entry name" value="AAA_6"/>
</dbReference>
<dbReference type="InterPro" id="IPR013602">
    <property type="entry name" value="Dynein_heavy_linker"/>
</dbReference>
<evidence type="ECO:0000256" key="11">
    <source>
        <dbReference type="ARBA" id="ARBA00023212"/>
    </source>
</evidence>
<evidence type="ECO:0000256" key="2">
    <source>
        <dbReference type="ARBA" id="ARBA00008887"/>
    </source>
</evidence>
<comment type="subcellular location">
    <subcellularLocation>
        <location evidence="1">Cytoplasm</location>
        <location evidence="1">Cytoskeleton</location>
        <location evidence="1">Cilium axoneme</location>
    </subcellularLocation>
</comment>
<comment type="similarity">
    <text evidence="2">Belongs to the dynein heavy chain family.</text>
</comment>
<dbReference type="SUPFAM" id="SSF52540">
    <property type="entry name" value="P-loop containing nucleoside triphosphate hydrolases"/>
    <property type="match status" value="4"/>
</dbReference>
<dbReference type="FunFam" id="1.20.140.100:FF:000004">
    <property type="entry name" value="Dynein axonemal heavy chain 6"/>
    <property type="match status" value="1"/>
</dbReference>
<dbReference type="EMBL" id="JBHFQA010000005">
    <property type="protein sequence ID" value="KAL2098860.1"/>
    <property type="molecule type" value="Genomic_DNA"/>
</dbReference>
<dbReference type="InterPro" id="IPR027417">
    <property type="entry name" value="P-loop_NTPase"/>
</dbReference>
<dbReference type="GO" id="GO:0005930">
    <property type="term" value="C:axoneme"/>
    <property type="evidence" value="ECO:0007669"/>
    <property type="project" value="UniProtKB-SubCell"/>
</dbReference>
<keyword evidence="5" id="KW-0547">Nucleotide-binding</keyword>
<dbReference type="Pfam" id="PF17857">
    <property type="entry name" value="AAA_lid_1"/>
    <property type="match status" value="1"/>
</dbReference>
<name>A0ABD1KI11_9TELE</name>
<accession>A0ABD1KI11</accession>
<evidence type="ECO:0000256" key="14">
    <source>
        <dbReference type="SAM" id="MobiDB-lite"/>
    </source>
</evidence>
<keyword evidence="7" id="KW-0243">Dynein</keyword>
<evidence type="ECO:0000256" key="9">
    <source>
        <dbReference type="ARBA" id="ARBA00023069"/>
    </source>
</evidence>
<evidence type="ECO:0000256" key="13">
    <source>
        <dbReference type="SAM" id="Coils"/>
    </source>
</evidence>
<dbReference type="Gene3D" id="1.20.920.20">
    <property type="match status" value="1"/>
</dbReference>
<dbReference type="InterPro" id="IPR042222">
    <property type="entry name" value="Dynein_2_N"/>
</dbReference>
<dbReference type="Gene3D" id="1.20.58.1120">
    <property type="match status" value="1"/>
</dbReference>
<dbReference type="Gene3D" id="3.40.50.300">
    <property type="entry name" value="P-loop containing nucleotide triphosphate hydrolases"/>
    <property type="match status" value="4"/>
</dbReference>
<evidence type="ECO:0000256" key="4">
    <source>
        <dbReference type="ARBA" id="ARBA00022701"/>
    </source>
</evidence>